<feature type="non-terminal residue" evidence="3">
    <location>
        <position position="253"/>
    </location>
</feature>
<organism evidence="3">
    <name type="scientific">marine sediment metagenome</name>
    <dbReference type="NCBI Taxonomy" id="412755"/>
    <lineage>
        <taxon>unclassified sequences</taxon>
        <taxon>metagenomes</taxon>
        <taxon>ecological metagenomes</taxon>
    </lineage>
</organism>
<feature type="non-terminal residue" evidence="3">
    <location>
        <position position="1"/>
    </location>
</feature>
<dbReference type="SUPFAM" id="SSF54106">
    <property type="entry name" value="LysM domain"/>
    <property type="match status" value="1"/>
</dbReference>
<name>X0X5R8_9ZZZZ</name>
<dbReference type="InterPro" id="IPR036779">
    <property type="entry name" value="LysM_dom_sf"/>
</dbReference>
<comment type="caution">
    <text evidence="3">The sequence shown here is derived from an EMBL/GenBank/DDBJ whole genome shotgun (WGS) entry which is preliminary data.</text>
</comment>
<accession>X0X5R8</accession>
<feature type="domain" description="LysM" evidence="2">
    <location>
        <begin position="121"/>
        <end position="168"/>
    </location>
</feature>
<dbReference type="AlphaFoldDB" id="X0X5R8"/>
<dbReference type="SMART" id="SM00257">
    <property type="entry name" value="LysM"/>
    <property type="match status" value="1"/>
</dbReference>
<proteinExistence type="predicted"/>
<dbReference type="CDD" id="cd00118">
    <property type="entry name" value="LysM"/>
    <property type="match status" value="1"/>
</dbReference>
<dbReference type="InterPro" id="IPR018392">
    <property type="entry name" value="LysM"/>
</dbReference>
<feature type="transmembrane region" description="Helical" evidence="1">
    <location>
        <begin position="32"/>
        <end position="52"/>
    </location>
</feature>
<keyword evidence="1" id="KW-1133">Transmembrane helix</keyword>
<keyword evidence="1" id="KW-0812">Transmembrane</keyword>
<dbReference type="Gene3D" id="3.10.350.10">
    <property type="entry name" value="LysM domain"/>
    <property type="match status" value="1"/>
</dbReference>
<sequence>SEVAQPSRKRSHPRHPGEVWLKITRLMFRGPILRFAGHLALLSVIALGVWAARMGLDTLPVNAARQMERSVETPEPSATIIPVIGLDDLPPYAEGTINQRGISRTIDVRTVFPTRPRLEIISYVVQQGDTLFGIAEKFGIEPETVLWGNFDVLQDDPHRLRPGQELHIPPVDGTLHVWHAGDGLNGVADFFSVDAQEIIDWPGNNLNPDMDLSNPSIEPGTLVMVPGGYREIVTWSAPRIYRSNPAAARILGP</sequence>
<evidence type="ECO:0000259" key="2">
    <source>
        <dbReference type="PROSITE" id="PS51782"/>
    </source>
</evidence>
<gene>
    <name evidence="3" type="ORF">S01H1_61983</name>
</gene>
<reference evidence="3" key="1">
    <citation type="journal article" date="2014" name="Front. Microbiol.">
        <title>High frequency of phylogenetically diverse reductive dehalogenase-homologous genes in deep subseafloor sedimentary metagenomes.</title>
        <authorList>
            <person name="Kawai M."/>
            <person name="Futagami T."/>
            <person name="Toyoda A."/>
            <person name="Takaki Y."/>
            <person name="Nishi S."/>
            <person name="Hori S."/>
            <person name="Arai W."/>
            <person name="Tsubouchi T."/>
            <person name="Morono Y."/>
            <person name="Uchiyama I."/>
            <person name="Ito T."/>
            <person name="Fujiyama A."/>
            <person name="Inagaki F."/>
            <person name="Takami H."/>
        </authorList>
    </citation>
    <scope>NUCLEOTIDE SEQUENCE</scope>
    <source>
        <strain evidence="3">Expedition CK06-06</strain>
    </source>
</reference>
<keyword evidence="1" id="KW-0472">Membrane</keyword>
<dbReference type="PROSITE" id="PS51782">
    <property type="entry name" value="LYSM"/>
    <property type="match status" value="1"/>
</dbReference>
<dbReference type="EMBL" id="BARS01040681">
    <property type="protein sequence ID" value="GAG38395.1"/>
    <property type="molecule type" value="Genomic_DNA"/>
</dbReference>
<protein>
    <recommendedName>
        <fullName evidence="2">LysM domain-containing protein</fullName>
    </recommendedName>
</protein>
<evidence type="ECO:0000256" key="1">
    <source>
        <dbReference type="SAM" id="Phobius"/>
    </source>
</evidence>
<evidence type="ECO:0000313" key="3">
    <source>
        <dbReference type="EMBL" id="GAG38395.1"/>
    </source>
</evidence>
<dbReference type="Pfam" id="PF01476">
    <property type="entry name" value="LysM"/>
    <property type="match status" value="1"/>
</dbReference>